<evidence type="ECO:0000256" key="3">
    <source>
        <dbReference type="ARBA" id="ARBA00023242"/>
    </source>
</evidence>
<evidence type="ECO:0000313" key="5">
    <source>
        <dbReference type="EMBL" id="KAK6588869.1"/>
    </source>
</evidence>
<dbReference type="Gene3D" id="1.10.287.660">
    <property type="entry name" value="Helix hairpin bin"/>
    <property type="match status" value="1"/>
</dbReference>
<reference evidence="5 6" key="1">
    <citation type="submission" date="2023-10" db="EMBL/GenBank/DDBJ databases">
        <title>Comparative genomics analysis reveals potential genetic determinants of host preference in Cryptosporidium xiaoi.</title>
        <authorList>
            <person name="Xiao L."/>
            <person name="Li J."/>
        </authorList>
    </citation>
    <scope>NUCLEOTIDE SEQUENCE [LARGE SCALE GENOMIC DNA]</scope>
    <source>
        <strain evidence="5 6">52996</strain>
    </source>
</reference>
<name>A0AAV9XWJ4_9CRYT</name>
<dbReference type="AlphaFoldDB" id="A0AAV9XWJ4"/>
<dbReference type="GO" id="GO:0005634">
    <property type="term" value="C:nucleus"/>
    <property type="evidence" value="ECO:0007669"/>
    <property type="project" value="UniProtKB-SubCell"/>
</dbReference>
<protein>
    <submittedName>
        <fullName evidence="5">Conserved eukaryotic</fullName>
    </submittedName>
</protein>
<feature type="coiled-coil region" evidence="4">
    <location>
        <begin position="1"/>
        <end position="35"/>
    </location>
</feature>
<comment type="caution">
    <text evidence="5">The sequence shown here is derived from an EMBL/GenBank/DDBJ whole genome shotgun (WGS) entry which is preliminary data.</text>
</comment>
<dbReference type="PANTHER" id="PTHR13021">
    <property type="entry name" value="PRE-MRNA-SPLICING FACTOR ISY1"/>
    <property type="match status" value="1"/>
</dbReference>
<dbReference type="InterPro" id="IPR037200">
    <property type="entry name" value="Isy1_sf"/>
</dbReference>
<dbReference type="InterPro" id="IPR029012">
    <property type="entry name" value="Helix_hairpin_bin_sf"/>
</dbReference>
<evidence type="ECO:0000256" key="4">
    <source>
        <dbReference type="SAM" id="Coils"/>
    </source>
</evidence>
<proteinExistence type="inferred from homology"/>
<organism evidence="5 6">
    <name type="scientific">Cryptosporidium xiaoi</name>
    <dbReference type="NCBI Taxonomy" id="659607"/>
    <lineage>
        <taxon>Eukaryota</taxon>
        <taxon>Sar</taxon>
        <taxon>Alveolata</taxon>
        <taxon>Apicomplexa</taxon>
        <taxon>Conoidasida</taxon>
        <taxon>Coccidia</taxon>
        <taxon>Eucoccidiorida</taxon>
        <taxon>Eimeriorina</taxon>
        <taxon>Cryptosporidiidae</taxon>
        <taxon>Cryptosporidium</taxon>
    </lineage>
</organism>
<keyword evidence="4" id="KW-0175">Coiled coil</keyword>
<sequence>MGEISSEVNKLRNNLSLCENEIRAKNLEINELLKEKYKWECRIVELGGPNYKNKCGQYIDSLGGISIPNSTIKVFGIAKTLPEYKEMLNTQDQQLQVKEIDTINLKCVVLSEEYYGELDKNIEGLISSKEKEKELEIKKKKPQNYEGLTSDILIKLIESKKKLLSSA</sequence>
<dbReference type="InterPro" id="IPR009360">
    <property type="entry name" value="Isy1"/>
</dbReference>
<dbReference type="SUPFAM" id="SSF140102">
    <property type="entry name" value="ISY1 domain-like"/>
    <property type="match status" value="1"/>
</dbReference>
<evidence type="ECO:0000313" key="6">
    <source>
        <dbReference type="Proteomes" id="UP001311799"/>
    </source>
</evidence>
<keyword evidence="3" id="KW-0539">Nucleus</keyword>
<accession>A0AAV9XWJ4</accession>
<gene>
    <name evidence="5" type="ORF">RS030_2245</name>
</gene>
<evidence type="ECO:0000256" key="1">
    <source>
        <dbReference type="ARBA" id="ARBA00004123"/>
    </source>
</evidence>
<keyword evidence="6" id="KW-1185">Reference proteome</keyword>
<comment type="similarity">
    <text evidence="2">Belongs to the ISY1 family.</text>
</comment>
<dbReference type="Proteomes" id="UP001311799">
    <property type="component" value="Unassembled WGS sequence"/>
</dbReference>
<dbReference type="EMBL" id="JAWDEY010000022">
    <property type="protein sequence ID" value="KAK6588869.1"/>
    <property type="molecule type" value="Genomic_DNA"/>
</dbReference>
<comment type="subcellular location">
    <subcellularLocation>
        <location evidence="1">Nucleus</location>
    </subcellularLocation>
</comment>
<evidence type="ECO:0000256" key="2">
    <source>
        <dbReference type="ARBA" id="ARBA00007002"/>
    </source>
</evidence>
<dbReference type="GO" id="GO:0000350">
    <property type="term" value="P:generation of catalytic spliceosome for second transesterification step"/>
    <property type="evidence" value="ECO:0007669"/>
    <property type="project" value="InterPro"/>
</dbReference>
<dbReference type="Pfam" id="PF06246">
    <property type="entry name" value="Isy1"/>
    <property type="match status" value="1"/>
</dbReference>